<evidence type="ECO:0000256" key="8">
    <source>
        <dbReference type="ARBA" id="ARBA00022989"/>
    </source>
</evidence>
<comment type="caution">
    <text evidence="12">Lacks conserved residue(s) required for the propagation of feature annotation.</text>
</comment>
<keyword evidence="4 12" id="KW-0813">Transport</keyword>
<dbReference type="AlphaFoldDB" id="A0A9X2RHS5"/>
<dbReference type="RefSeq" id="WP_256619041.1">
    <property type="nucleotide sequence ID" value="NZ_JANIBC010000004.1"/>
</dbReference>
<dbReference type="GO" id="GO:0043952">
    <property type="term" value="P:protein transport by the Sec complex"/>
    <property type="evidence" value="ECO:0007669"/>
    <property type="project" value="TreeGrafter"/>
</dbReference>
<name>A0A9X2RHS5_9PROT</name>
<evidence type="ECO:0000256" key="7">
    <source>
        <dbReference type="ARBA" id="ARBA00022927"/>
    </source>
</evidence>
<dbReference type="Proteomes" id="UP001142610">
    <property type="component" value="Unassembled WGS sequence"/>
</dbReference>
<feature type="compositionally biased region" description="Acidic residues" evidence="13">
    <location>
        <begin position="93"/>
        <end position="141"/>
    </location>
</feature>
<keyword evidence="5 12" id="KW-1003">Cell membrane</keyword>
<evidence type="ECO:0000256" key="9">
    <source>
        <dbReference type="ARBA" id="ARBA00023010"/>
    </source>
</evidence>
<dbReference type="GO" id="GO:0009306">
    <property type="term" value="P:protein secretion"/>
    <property type="evidence" value="ECO:0007669"/>
    <property type="project" value="UniProtKB-UniRule"/>
</dbReference>
<feature type="region of interest" description="Disordered" evidence="13">
    <location>
        <begin position="81"/>
        <end position="141"/>
    </location>
</feature>
<dbReference type="PANTHER" id="PTHR34182:SF1">
    <property type="entry name" value="PROTEIN-EXPORT MEMBRANE PROTEIN SECG"/>
    <property type="match status" value="1"/>
</dbReference>
<evidence type="ECO:0000256" key="12">
    <source>
        <dbReference type="RuleBase" id="RU365087"/>
    </source>
</evidence>
<comment type="similarity">
    <text evidence="2 12">Belongs to the SecG family.</text>
</comment>
<proteinExistence type="inferred from homology"/>
<organism evidence="14 15">
    <name type="scientific">Parvularcula maris</name>
    <dbReference type="NCBI Taxonomy" id="2965077"/>
    <lineage>
        <taxon>Bacteria</taxon>
        <taxon>Pseudomonadati</taxon>
        <taxon>Pseudomonadota</taxon>
        <taxon>Alphaproteobacteria</taxon>
        <taxon>Parvularculales</taxon>
        <taxon>Parvularculaceae</taxon>
        <taxon>Parvularcula</taxon>
    </lineage>
</organism>
<dbReference type="GO" id="GO:0015450">
    <property type="term" value="F:protein-transporting ATPase activity"/>
    <property type="evidence" value="ECO:0007669"/>
    <property type="project" value="UniProtKB-UniRule"/>
</dbReference>
<evidence type="ECO:0000256" key="1">
    <source>
        <dbReference type="ARBA" id="ARBA00004651"/>
    </source>
</evidence>
<dbReference type="Pfam" id="PF03840">
    <property type="entry name" value="SecG"/>
    <property type="match status" value="1"/>
</dbReference>
<dbReference type="GO" id="GO:0005886">
    <property type="term" value="C:plasma membrane"/>
    <property type="evidence" value="ECO:0007669"/>
    <property type="project" value="UniProtKB-SubCell"/>
</dbReference>
<protein>
    <recommendedName>
        <fullName evidence="3 12">Protein-export membrane protein SecG</fullName>
    </recommendedName>
</protein>
<reference evidence="14" key="1">
    <citation type="submission" date="2022-07" db="EMBL/GenBank/DDBJ databases">
        <title>Parvularcula maris sp. nov., an algicidal bacterium isolated from seawater.</title>
        <authorList>
            <person name="Li F."/>
        </authorList>
    </citation>
    <scope>NUCLEOTIDE SEQUENCE</scope>
    <source>
        <strain evidence="14">BGMRC 0090</strain>
    </source>
</reference>
<feature type="transmembrane region" description="Helical" evidence="12">
    <location>
        <begin position="51"/>
        <end position="74"/>
    </location>
</feature>
<evidence type="ECO:0000256" key="10">
    <source>
        <dbReference type="ARBA" id="ARBA00023136"/>
    </source>
</evidence>
<comment type="caution">
    <text evidence="14">The sequence shown here is derived from an EMBL/GenBank/DDBJ whole genome shotgun (WGS) entry which is preliminary data.</text>
</comment>
<dbReference type="PANTHER" id="PTHR34182">
    <property type="entry name" value="PROTEIN-EXPORT MEMBRANE PROTEIN SECG"/>
    <property type="match status" value="1"/>
</dbReference>
<dbReference type="GO" id="GO:0065002">
    <property type="term" value="P:intracellular protein transmembrane transport"/>
    <property type="evidence" value="ECO:0007669"/>
    <property type="project" value="TreeGrafter"/>
</dbReference>
<gene>
    <name evidence="14" type="primary">secG</name>
    <name evidence="14" type="ORF">NOG11_07185</name>
</gene>
<sequence>MTAIILTIQAMIVLALIGVVLLQRSDGAGGLGMGGGGGGGGLMSSRGAATALTRTTTVLAGLFFANSLIFSLVVDQSDDTGAFLPVNERGEPTEDDFSDFILPSEDEGEEAAPDAFELPDDLGASDEEAPAEETDEGEPQR</sequence>
<evidence type="ECO:0000256" key="4">
    <source>
        <dbReference type="ARBA" id="ARBA00022448"/>
    </source>
</evidence>
<evidence type="ECO:0000256" key="2">
    <source>
        <dbReference type="ARBA" id="ARBA00008445"/>
    </source>
</evidence>
<evidence type="ECO:0000256" key="11">
    <source>
        <dbReference type="ARBA" id="ARBA00025182"/>
    </source>
</evidence>
<dbReference type="EMBL" id="JANIBC010000004">
    <property type="protein sequence ID" value="MCQ8185174.1"/>
    <property type="molecule type" value="Genomic_DNA"/>
</dbReference>
<keyword evidence="7 12" id="KW-0653">Protein transport</keyword>
<dbReference type="PRINTS" id="PR01651">
    <property type="entry name" value="SECGEXPORT"/>
</dbReference>
<evidence type="ECO:0000256" key="5">
    <source>
        <dbReference type="ARBA" id="ARBA00022475"/>
    </source>
</evidence>
<evidence type="ECO:0000313" key="15">
    <source>
        <dbReference type="Proteomes" id="UP001142610"/>
    </source>
</evidence>
<keyword evidence="15" id="KW-1185">Reference proteome</keyword>
<accession>A0A9X2RHS5</accession>
<evidence type="ECO:0000256" key="3">
    <source>
        <dbReference type="ARBA" id="ARBA00017876"/>
    </source>
</evidence>
<dbReference type="InterPro" id="IPR004692">
    <property type="entry name" value="SecG"/>
</dbReference>
<keyword evidence="9 12" id="KW-0811">Translocation</keyword>
<evidence type="ECO:0000256" key="13">
    <source>
        <dbReference type="SAM" id="MobiDB-lite"/>
    </source>
</evidence>
<evidence type="ECO:0000313" key="14">
    <source>
        <dbReference type="EMBL" id="MCQ8185174.1"/>
    </source>
</evidence>
<comment type="subcellular location">
    <subcellularLocation>
        <location evidence="1 12">Cell membrane</location>
        <topology evidence="1 12">Multi-pass membrane protein</topology>
    </subcellularLocation>
</comment>
<comment type="function">
    <text evidence="11 12">Involved in protein export. Participates in an early event of protein translocation.</text>
</comment>
<keyword evidence="8 12" id="KW-1133">Transmembrane helix</keyword>
<dbReference type="NCBIfam" id="TIGR00810">
    <property type="entry name" value="secG"/>
    <property type="match status" value="1"/>
</dbReference>
<evidence type="ECO:0000256" key="6">
    <source>
        <dbReference type="ARBA" id="ARBA00022692"/>
    </source>
</evidence>
<keyword evidence="10 12" id="KW-0472">Membrane</keyword>
<keyword evidence="6 12" id="KW-0812">Transmembrane</keyword>